<name>A0A4R3J6N8_9FIRM</name>
<protein>
    <submittedName>
        <fullName evidence="2">IstB-like ATP binding protein</fullName>
    </submittedName>
</protein>
<reference evidence="2 3" key="1">
    <citation type="submission" date="2019-03" db="EMBL/GenBank/DDBJ databases">
        <title>Genomic Encyclopedia of Type Strains, Phase IV (KMG-IV): sequencing the most valuable type-strain genomes for metagenomic binning, comparative biology and taxonomic classification.</title>
        <authorList>
            <person name="Goeker M."/>
        </authorList>
    </citation>
    <scope>NUCLEOTIDE SEQUENCE [LARGE SCALE GENOMIC DNA]</scope>
    <source>
        <strain evidence="2 3">DSM 103426</strain>
    </source>
</reference>
<dbReference type="SUPFAM" id="SSF52540">
    <property type="entry name" value="P-loop containing nucleoside triphosphate hydrolases"/>
    <property type="match status" value="1"/>
</dbReference>
<dbReference type="InterPro" id="IPR002611">
    <property type="entry name" value="IstB_ATP-bd"/>
</dbReference>
<evidence type="ECO:0000259" key="1">
    <source>
        <dbReference type="Pfam" id="PF01695"/>
    </source>
</evidence>
<feature type="domain" description="IstB-like ATP-binding" evidence="1">
    <location>
        <begin position="17"/>
        <end position="95"/>
    </location>
</feature>
<sequence>MGKPASVSLIFQKGKRKYELLILDDLGTERNSEYALGIVFSVIDRRYRSGRPLIVTTNFPIKQLKEETNIEKKRIYDRILEMCVPLYVSGSSYRSDIAHEKMGKMKTFFATDESSQAENIIEQTGTKTI</sequence>
<dbReference type="InterPro" id="IPR027417">
    <property type="entry name" value="P-loop_NTPase"/>
</dbReference>
<proteinExistence type="predicted"/>
<gene>
    <name evidence="2" type="ORF">EDD74_14218</name>
</gene>
<comment type="caution">
    <text evidence="2">The sequence shown here is derived from an EMBL/GenBank/DDBJ whole genome shotgun (WGS) entry which is preliminary data.</text>
</comment>
<evidence type="ECO:0000313" key="2">
    <source>
        <dbReference type="EMBL" id="TCS60523.1"/>
    </source>
</evidence>
<dbReference type="GO" id="GO:0005524">
    <property type="term" value="F:ATP binding"/>
    <property type="evidence" value="ECO:0007669"/>
    <property type="project" value="InterPro"/>
</dbReference>
<dbReference type="EMBL" id="SLZV01000042">
    <property type="protein sequence ID" value="TCS60523.1"/>
    <property type="molecule type" value="Genomic_DNA"/>
</dbReference>
<organism evidence="2 3">
    <name type="scientific">Faecalimonas umbilicata</name>
    <dbReference type="NCBI Taxonomy" id="1912855"/>
    <lineage>
        <taxon>Bacteria</taxon>
        <taxon>Bacillati</taxon>
        <taxon>Bacillota</taxon>
        <taxon>Clostridia</taxon>
        <taxon>Lachnospirales</taxon>
        <taxon>Lachnospiraceae</taxon>
        <taxon>Faecalimonas</taxon>
    </lineage>
</organism>
<evidence type="ECO:0000313" key="3">
    <source>
        <dbReference type="Proteomes" id="UP000294613"/>
    </source>
</evidence>
<dbReference type="AlphaFoldDB" id="A0A4R3J6N8"/>
<dbReference type="Gene3D" id="3.40.50.300">
    <property type="entry name" value="P-loop containing nucleotide triphosphate hydrolases"/>
    <property type="match status" value="1"/>
</dbReference>
<dbReference type="Proteomes" id="UP000294613">
    <property type="component" value="Unassembled WGS sequence"/>
</dbReference>
<accession>A0A4R3J6N8</accession>
<dbReference type="Pfam" id="PF01695">
    <property type="entry name" value="IstB_IS21"/>
    <property type="match status" value="1"/>
</dbReference>